<sequence>MTRLLAFASAPLVAAVASVACVGVLVACRFTDGLSGGPWDDGGGPSECDGPCPVVCPGFFADCDDAGANGCEVDTRVVSEHCGACGHDCLGGACQGGFCQPILLAEGGVAPMHIVLDDASVYGVNASGAVTRISKNGGPLVVLAPSDGHAQSPPPRVTLAGNTLYYTDFGPPADGGTAGNVWATTIDGGKERIARANAPYAISVAGGYVYWSEGNPDASAPVGAIRRMNIASKDAGGPALVVAPEPGAISSILATDKTLYWSNRGTPPMYSDGALKGCESMGADAGLPCAQEAPLAAPGAEGLISDGNLYFTGTDGVFAWGCSLTSCAKRAVAPQQFDPRFLVFDSSRNTVFWTTGDGAIKMVAKAGYPNNNETILFQRRGTNPLDIAVDAKAVYWTDLAGVPGRPGTAPALYKLAR</sequence>
<organism evidence="2 3">
    <name type="scientific">Pendulispora rubella</name>
    <dbReference type="NCBI Taxonomy" id="2741070"/>
    <lineage>
        <taxon>Bacteria</taxon>
        <taxon>Pseudomonadati</taxon>
        <taxon>Myxococcota</taxon>
        <taxon>Myxococcia</taxon>
        <taxon>Myxococcales</taxon>
        <taxon>Sorangiineae</taxon>
        <taxon>Pendulisporaceae</taxon>
        <taxon>Pendulispora</taxon>
    </lineage>
</organism>
<name>A0ABZ2KW21_9BACT</name>
<dbReference type="InterPro" id="IPR011042">
    <property type="entry name" value="6-blade_b-propeller_TolB-like"/>
</dbReference>
<evidence type="ECO:0000256" key="1">
    <source>
        <dbReference type="SAM" id="SignalP"/>
    </source>
</evidence>
<proteinExistence type="predicted"/>
<evidence type="ECO:0000313" key="2">
    <source>
        <dbReference type="EMBL" id="WXB02260.1"/>
    </source>
</evidence>
<evidence type="ECO:0000313" key="3">
    <source>
        <dbReference type="Proteomes" id="UP001374803"/>
    </source>
</evidence>
<dbReference type="Proteomes" id="UP001374803">
    <property type="component" value="Chromosome"/>
</dbReference>
<dbReference type="SUPFAM" id="SSF63825">
    <property type="entry name" value="YWTD domain"/>
    <property type="match status" value="2"/>
</dbReference>
<dbReference type="Gene3D" id="2.120.10.30">
    <property type="entry name" value="TolB, C-terminal domain"/>
    <property type="match status" value="1"/>
</dbReference>
<reference evidence="2" key="1">
    <citation type="submission" date="2021-12" db="EMBL/GenBank/DDBJ databases">
        <title>Discovery of the Pendulisporaceae a myxobacterial family with distinct sporulation behavior and unique specialized metabolism.</title>
        <authorList>
            <person name="Garcia R."/>
            <person name="Popoff A."/>
            <person name="Bader C.D."/>
            <person name="Loehr J."/>
            <person name="Walesch S."/>
            <person name="Walt C."/>
            <person name="Boldt J."/>
            <person name="Bunk B."/>
            <person name="Haeckl F.J.F.P.J."/>
            <person name="Gunesch A.P."/>
            <person name="Birkelbach J."/>
            <person name="Nuebel U."/>
            <person name="Pietschmann T."/>
            <person name="Bach T."/>
            <person name="Mueller R."/>
        </authorList>
    </citation>
    <scope>NUCLEOTIDE SEQUENCE</scope>
    <source>
        <strain evidence="2">MSr11367</strain>
    </source>
</reference>
<feature type="signal peptide" evidence="1">
    <location>
        <begin position="1"/>
        <end position="20"/>
    </location>
</feature>
<feature type="chain" id="PRO_5046370898" evidence="1">
    <location>
        <begin position="21"/>
        <end position="417"/>
    </location>
</feature>
<dbReference type="EMBL" id="CP089983">
    <property type="protein sequence ID" value="WXB02260.1"/>
    <property type="molecule type" value="Genomic_DNA"/>
</dbReference>
<protein>
    <submittedName>
        <fullName evidence="2">DUF5050 domain-containing protein</fullName>
    </submittedName>
</protein>
<accession>A0ABZ2KW21</accession>
<dbReference type="PROSITE" id="PS51257">
    <property type="entry name" value="PROKAR_LIPOPROTEIN"/>
    <property type="match status" value="1"/>
</dbReference>
<keyword evidence="1" id="KW-0732">Signal</keyword>
<gene>
    <name evidence="2" type="ORF">LVJ94_35755</name>
</gene>
<dbReference type="RefSeq" id="WP_394831886.1">
    <property type="nucleotide sequence ID" value="NZ_CP089929.1"/>
</dbReference>
<keyword evidence="3" id="KW-1185">Reference proteome</keyword>